<keyword evidence="3 7" id="KW-0228">DNA excision</keyword>
<dbReference type="InterPro" id="IPR036876">
    <property type="entry name" value="UVR_dom_sf"/>
</dbReference>
<evidence type="ECO:0000313" key="12">
    <source>
        <dbReference type="Proteomes" id="UP000195667"/>
    </source>
</evidence>
<keyword evidence="11" id="KW-0378">Hydrolase</keyword>
<dbReference type="PROSITE" id="PS50151">
    <property type="entry name" value="UVR"/>
    <property type="match status" value="1"/>
</dbReference>
<evidence type="ECO:0000256" key="1">
    <source>
        <dbReference type="ARBA" id="ARBA00022490"/>
    </source>
</evidence>
<evidence type="ECO:0000256" key="3">
    <source>
        <dbReference type="ARBA" id="ARBA00022769"/>
    </source>
</evidence>
<dbReference type="FunFam" id="3.40.1440.10:FF:000001">
    <property type="entry name" value="UvrABC system protein C"/>
    <property type="match status" value="1"/>
</dbReference>
<evidence type="ECO:0000259" key="8">
    <source>
        <dbReference type="PROSITE" id="PS50151"/>
    </source>
</evidence>
<dbReference type="Pfam" id="PF22920">
    <property type="entry name" value="UvrC_RNaseH"/>
    <property type="match status" value="1"/>
</dbReference>
<gene>
    <name evidence="7 11" type="primary">uvrC</name>
    <name evidence="11" type="ORF">CRENPOLYSF1_150042</name>
</gene>
<evidence type="ECO:0000256" key="7">
    <source>
        <dbReference type="HAMAP-Rule" id="MF_00203"/>
    </source>
</evidence>
<evidence type="ECO:0000259" key="9">
    <source>
        <dbReference type="PROSITE" id="PS50164"/>
    </source>
</evidence>
<keyword evidence="1 7" id="KW-0963">Cytoplasm</keyword>
<dbReference type="InterPro" id="IPR047296">
    <property type="entry name" value="GIY-YIG_UvrC_Cho"/>
</dbReference>
<dbReference type="Pfam" id="PF14520">
    <property type="entry name" value="HHH_5"/>
    <property type="match status" value="1"/>
</dbReference>
<comment type="subcellular location">
    <subcellularLocation>
        <location evidence="7">Cytoplasm</location>
    </subcellularLocation>
</comment>
<reference evidence="12" key="1">
    <citation type="submission" date="2017-02" db="EMBL/GenBank/DDBJ databases">
        <authorList>
            <person name="Daims H."/>
        </authorList>
    </citation>
    <scope>NUCLEOTIDE SEQUENCE [LARGE SCALE GENOMIC DNA]</scope>
</reference>
<dbReference type="Pfam" id="PF08459">
    <property type="entry name" value="UvrC_RNaseH_dom"/>
    <property type="match status" value="1"/>
</dbReference>
<dbReference type="EMBL" id="FUKI01000057">
    <property type="protein sequence ID" value="SJM90580.1"/>
    <property type="molecule type" value="Genomic_DNA"/>
</dbReference>
<dbReference type="HAMAP" id="MF_00203">
    <property type="entry name" value="UvrC"/>
    <property type="match status" value="1"/>
</dbReference>
<dbReference type="InterPro" id="IPR001162">
    <property type="entry name" value="UvrC_RNase_H_dom"/>
</dbReference>
<dbReference type="Gene3D" id="3.30.420.340">
    <property type="entry name" value="UvrC, RNAse H endonuclease domain"/>
    <property type="match status" value="1"/>
</dbReference>
<dbReference type="Gene3D" id="1.10.150.20">
    <property type="entry name" value="5' to 3' exonuclease, C-terminal subdomain"/>
    <property type="match status" value="1"/>
</dbReference>
<dbReference type="GO" id="GO:0009432">
    <property type="term" value="P:SOS response"/>
    <property type="evidence" value="ECO:0007669"/>
    <property type="project" value="UniProtKB-UniRule"/>
</dbReference>
<dbReference type="FunFam" id="3.30.420.340:FF:000001">
    <property type="entry name" value="UvrABC system protein C"/>
    <property type="match status" value="1"/>
</dbReference>
<dbReference type="CDD" id="cd10434">
    <property type="entry name" value="GIY-YIG_UvrC_Cho"/>
    <property type="match status" value="1"/>
</dbReference>
<keyword evidence="6 7" id="KW-0742">SOS response</keyword>
<dbReference type="Gene3D" id="4.10.860.10">
    <property type="entry name" value="UVR domain"/>
    <property type="match status" value="1"/>
</dbReference>
<evidence type="ECO:0000256" key="6">
    <source>
        <dbReference type="ARBA" id="ARBA00023236"/>
    </source>
</evidence>
<keyword evidence="12" id="KW-1185">Reference proteome</keyword>
<name>A0A1R4H412_9GAMM</name>
<evidence type="ECO:0000256" key="5">
    <source>
        <dbReference type="ARBA" id="ARBA00023204"/>
    </source>
</evidence>
<dbReference type="InterPro" id="IPR038476">
    <property type="entry name" value="UvrC_RNase_H_dom_sf"/>
</dbReference>
<keyword evidence="2 7" id="KW-0227">DNA damage</keyword>
<keyword evidence="5 7" id="KW-0234">DNA repair</keyword>
<comment type="subunit">
    <text evidence="7">Interacts with UvrB in an incision complex.</text>
</comment>
<dbReference type="Pfam" id="PF02151">
    <property type="entry name" value="UVR"/>
    <property type="match status" value="1"/>
</dbReference>
<feature type="domain" description="UvrC family homology region profile" evidence="10">
    <location>
        <begin position="258"/>
        <end position="481"/>
    </location>
</feature>
<dbReference type="PROSITE" id="PS50165">
    <property type="entry name" value="UVRC"/>
    <property type="match status" value="1"/>
</dbReference>
<dbReference type="InterPro" id="IPR050066">
    <property type="entry name" value="UvrABC_protein_C"/>
</dbReference>
<dbReference type="SUPFAM" id="SSF46600">
    <property type="entry name" value="C-terminal UvrC-binding domain of UvrB"/>
    <property type="match status" value="1"/>
</dbReference>
<keyword evidence="11" id="KW-0540">Nuclease</keyword>
<dbReference type="GO" id="GO:0005737">
    <property type="term" value="C:cytoplasm"/>
    <property type="evidence" value="ECO:0007669"/>
    <property type="project" value="UniProtKB-SubCell"/>
</dbReference>
<dbReference type="InterPro" id="IPR010994">
    <property type="entry name" value="RuvA_2-like"/>
</dbReference>
<dbReference type="PROSITE" id="PS50164">
    <property type="entry name" value="GIY_YIG"/>
    <property type="match status" value="1"/>
</dbReference>
<dbReference type="NCBIfam" id="NF001824">
    <property type="entry name" value="PRK00558.1-5"/>
    <property type="match status" value="1"/>
</dbReference>
<sequence>MNPEITENSFDIPTFLKNLTTRPGIYKMLNDQGDIIYIGKAKNLKNRVSSYFRTQSASPKQQAMVTKITSIDVTVTHTETEALLLEAQQIRHHKPRYNICLRDDRSYPYIHLSSHEFPQIGLHRGAKKKSGQYFGPYPSASAAKDSLKMLQKIFPIRQCDDSVYNNRTRPCLQYQIKRCTGPCVGLIDKISYAHDVDNTILFLEGKGGALLDQLIINMENAAIELNYELAASFRDQIVKLRLVLEQNFIEGEKGDVDIIACATKANLACIQVFFIRNGQHLGNKAFFPKMTDANDPAAVIQAFMAQYYFDKPVPHEFIVSHELEESILLAEVLANQAKHAVIISPRVRGERLKWLQMAITNAENTLLSKLANKQDSYARFLSLQDVLGLQEIPKRLECFDISHTQGQQTVASCVVFDREGPVKSAYRIFNIEDITAGDDYAAIHQAVYRRFKRIKQNEIVAPDILFIDGGKGQVAAAQKALIELDINSVMIVGVSKGPDRKAGMEKMIVVGQECPLDINPRASALLLIQHIRDEAHRFAITGHKQRRAKAMQQSVLEDVAGLGPKRRQLLLKQFGGLQGVAGAGIDALCSIDGISRALAQRIYALFHQDEN</sequence>
<dbReference type="GO" id="GO:0006289">
    <property type="term" value="P:nucleotide-excision repair"/>
    <property type="evidence" value="ECO:0007669"/>
    <property type="project" value="UniProtKB-UniRule"/>
</dbReference>
<dbReference type="RefSeq" id="WP_087142593.1">
    <property type="nucleotide sequence ID" value="NZ_FUKI01000057.1"/>
</dbReference>
<protein>
    <recommendedName>
        <fullName evidence="7">UvrABC system protein C</fullName>
        <shortName evidence="7">Protein UvrC</shortName>
    </recommendedName>
    <alternativeName>
        <fullName evidence="7">Excinuclease ABC subunit C</fullName>
    </alternativeName>
</protein>
<dbReference type="PANTHER" id="PTHR30562:SF1">
    <property type="entry name" value="UVRABC SYSTEM PROTEIN C"/>
    <property type="match status" value="1"/>
</dbReference>
<evidence type="ECO:0000256" key="4">
    <source>
        <dbReference type="ARBA" id="ARBA00022881"/>
    </source>
</evidence>
<dbReference type="OrthoDB" id="9804933at2"/>
<evidence type="ECO:0000256" key="2">
    <source>
        <dbReference type="ARBA" id="ARBA00022763"/>
    </source>
</evidence>
<feature type="domain" description="GIY-YIG" evidence="9">
    <location>
        <begin position="21"/>
        <end position="99"/>
    </location>
</feature>
<comment type="function">
    <text evidence="7">The UvrABC repair system catalyzes the recognition and processing of DNA lesions. UvrC both incises the 5' and 3' sides of the lesion. The N-terminal half is responsible for the 3' incision and the C-terminal half is responsible for the 5' incision.</text>
</comment>
<comment type="similarity">
    <text evidence="7">Belongs to the UvrC family.</text>
</comment>
<dbReference type="AlphaFoldDB" id="A0A1R4H412"/>
<keyword evidence="4 7" id="KW-0267">Excision nuclease</keyword>
<dbReference type="SMART" id="SM00465">
    <property type="entry name" value="GIYc"/>
    <property type="match status" value="1"/>
</dbReference>
<accession>A0A1R4H412</accession>
<dbReference type="GO" id="GO:0003677">
    <property type="term" value="F:DNA binding"/>
    <property type="evidence" value="ECO:0007669"/>
    <property type="project" value="UniProtKB-UniRule"/>
</dbReference>
<keyword evidence="11" id="KW-0255">Endonuclease</keyword>
<evidence type="ECO:0000259" key="10">
    <source>
        <dbReference type="PROSITE" id="PS50165"/>
    </source>
</evidence>
<dbReference type="Gene3D" id="3.40.1440.10">
    <property type="entry name" value="GIY-YIG endonuclease"/>
    <property type="match status" value="1"/>
</dbReference>
<dbReference type="InterPro" id="IPR001943">
    <property type="entry name" value="UVR_dom"/>
</dbReference>
<dbReference type="PANTHER" id="PTHR30562">
    <property type="entry name" value="UVRC/OXIDOREDUCTASE"/>
    <property type="match status" value="1"/>
</dbReference>
<dbReference type="InterPro" id="IPR035901">
    <property type="entry name" value="GIY-YIG_endonuc_sf"/>
</dbReference>
<dbReference type="GO" id="GO:0009381">
    <property type="term" value="F:excinuclease ABC activity"/>
    <property type="evidence" value="ECO:0007669"/>
    <property type="project" value="UniProtKB-UniRule"/>
</dbReference>
<dbReference type="Proteomes" id="UP000195667">
    <property type="component" value="Unassembled WGS sequence"/>
</dbReference>
<dbReference type="Pfam" id="PF01541">
    <property type="entry name" value="GIY-YIG"/>
    <property type="match status" value="1"/>
</dbReference>
<dbReference type="InterPro" id="IPR000305">
    <property type="entry name" value="GIY-YIG_endonuc"/>
</dbReference>
<dbReference type="SUPFAM" id="SSF47781">
    <property type="entry name" value="RuvA domain 2-like"/>
    <property type="match status" value="1"/>
</dbReference>
<dbReference type="InterPro" id="IPR004791">
    <property type="entry name" value="UvrC"/>
</dbReference>
<dbReference type="NCBIfam" id="TIGR00194">
    <property type="entry name" value="uvrC"/>
    <property type="match status" value="1"/>
</dbReference>
<dbReference type="GO" id="GO:0009380">
    <property type="term" value="C:excinuclease repair complex"/>
    <property type="evidence" value="ECO:0007669"/>
    <property type="project" value="InterPro"/>
</dbReference>
<feature type="domain" description="UVR" evidence="8">
    <location>
        <begin position="208"/>
        <end position="243"/>
    </location>
</feature>
<evidence type="ECO:0000313" key="11">
    <source>
        <dbReference type="EMBL" id="SJM90580.1"/>
    </source>
</evidence>
<organism evidence="11 12">
    <name type="scientific">Crenothrix polyspora</name>
    <dbReference type="NCBI Taxonomy" id="360316"/>
    <lineage>
        <taxon>Bacteria</taxon>
        <taxon>Pseudomonadati</taxon>
        <taxon>Pseudomonadota</taxon>
        <taxon>Gammaproteobacteria</taxon>
        <taxon>Methylococcales</taxon>
        <taxon>Crenotrichaceae</taxon>
        <taxon>Crenothrix</taxon>
    </lineage>
</organism>
<proteinExistence type="inferred from homology"/>
<dbReference type="SUPFAM" id="SSF82771">
    <property type="entry name" value="GIY-YIG endonuclease"/>
    <property type="match status" value="1"/>
</dbReference>